<name>A0A7V7GSV2_9GAMM</name>
<dbReference type="OrthoDB" id="9768696at2"/>
<dbReference type="InterPro" id="IPR052708">
    <property type="entry name" value="PxpC"/>
</dbReference>
<evidence type="ECO:0000256" key="2">
    <source>
        <dbReference type="ARBA" id="ARBA00022801"/>
    </source>
</evidence>
<comment type="caution">
    <text evidence="5">The sequence shown here is derived from an EMBL/GenBank/DDBJ whole genome shotgun (WGS) entry which is preliminary data.</text>
</comment>
<keyword evidence="2 5" id="KW-0378">Hydrolase</keyword>
<dbReference type="SMART" id="SM00797">
    <property type="entry name" value="AHS2"/>
    <property type="match status" value="1"/>
</dbReference>
<evidence type="ECO:0000256" key="1">
    <source>
        <dbReference type="ARBA" id="ARBA00022741"/>
    </source>
</evidence>
<dbReference type="Proteomes" id="UP000463138">
    <property type="component" value="Unassembled WGS sequence"/>
</dbReference>
<keyword evidence="1" id="KW-0547">Nucleotide-binding</keyword>
<dbReference type="NCBIfam" id="TIGR00724">
    <property type="entry name" value="urea_amlyse_rel"/>
    <property type="match status" value="1"/>
</dbReference>
<protein>
    <submittedName>
        <fullName evidence="5">Allophanate hydrolase</fullName>
    </submittedName>
</protein>
<dbReference type="InterPro" id="IPR029000">
    <property type="entry name" value="Cyclophilin-like_dom_sf"/>
</dbReference>
<organism evidence="5 6">
    <name type="scientific">Halopseudomonas laoshanensis</name>
    <dbReference type="NCBI Taxonomy" id="2268758"/>
    <lineage>
        <taxon>Bacteria</taxon>
        <taxon>Pseudomonadati</taxon>
        <taxon>Pseudomonadota</taxon>
        <taxon>Gammaproteobacteria</taxon>
        <taxon>Pseudomonadales</taxon>
        <taxon>Pseudomonadaceae</taxon>
        <taxon>Halopseudomonas</taxon>
    </lineage>
</organism>
<dbReference type="GO" id="GO:0016787">
    <property type="term" value="F:hydrolase activity"/>
    <property type="evidence" value="ECO:0007669"/>
    <property type="project" value="UniProtKB-KW"/>
</dbReference>
<dbReference type="GO" id="GO:0005524">
    <property type="term" value="F:ATP binding"/>
    <property type="evidence" value="ECO:0007669"/>
    <property type="project" value="UniProtKB-KW"/>
</dbReference>
<dbReference type="AlphaFoldDB" id="A0A7V7GSV2"/>
<dbReference type="PANTHER" id="PTHR43309">
    <property type="entry name" value="5-OXOPROLINASE SUBUNIT C"/>
    <property type="match status" value="1"/>
</dbReference>
<evidence type="ECO:0000256" key="3">
    <source>
        <dbReference type="ARBA" id="ARBA00022840"/>
    </source>
</evidence>
<dbReference type="Pfam" id="PF02626">
    <property type="entry name" value="CT_A_B"/>
    <property type="match status" value="1"/>
</dbReference>
<dbReference type="Gene3D" id="2.40.100.10">
    <property type="entry name" value="Cyclophilin-like"/>
    <property type="match status" value="1"/>
</dbReference>
<proteinExistence type="predicted"/>
<keyword evidence="6" id="KW-1185">Reference proteome</keyword>
<keyword evidence="3" id="KW-0067">ATP-binding</keyword>
<dbReference type="SUPFAM" id="SSF50891">
    <property type="entry name" value="Cyclophilin-like"/>
    <property type="match status" value="1"/>
</dbReference>
<dbReference type="InterPro" id="IPR003778">
    <property type="entry name" value="CT_A_B"/>
</dbReference>
<evidence type="ECO:0000313" key="5">
    <source>
        <dbReference type="EMBL" id="KAA0694144.1"/>
    </source>
</evidence>
<dbReference type="EMBL" id="QOVF01000003">
    <property type="protein sequence ID" value="KAA0694144.1"/>
    <property type="molecule type" value="Genomic_DNA"/>
</dbReference>
<dbReference type="PANTHER" id="PTHR43309:SF4">
    <property type="entry name" value="CARBOXYLTRANSFERASE DOMAIN-CONTAINING PROTEIN"/>
    <property type="match status" value="1"/>
</dbReference>
<sequence length="314" mass="33249">MSGLKIEKTLGLAQLQDQGRFGVRHLGVTQGGALDWVAAGWANRLLGNDADCALLEIPFGGVSLLCQQHTTLALTGADLQATLDGRPVAAWQSFQVAPNQTLILGPPRSGARGYLAAPGGFTAPLVLNSRSEVRREQLGGLHADGSPLRPGDLLQCGSAKPVPAAVPQQHVPDYLAPACLDVILGAQIALFSGQSLFDLFNQTWQVDQRADRMGLRLLGKTLRYQGPPIISEGIPLGAIQVPADGQPIILLNDRQTIGGYPRLGALTPASVARLGQCAPGQQLTFKPATRAKARSQQLALHNAIQTTLLVQREI</sequence>
<evidence type="ECO:0000259" key="4">
    <source>
        <dbReference type="SMART" id="SM00797"/>
    </source>
</evidence>
<gene>
    <name evidence="5" type="ORF">DT594_12610</name>
</gene>
<feature type="domain" description="Carboxyltransferase" evidence="4">
    <location>
        <begin position="25"/>
        <end position="303"/>
    </location>
</feature>
<accession>A0A7V7GSV2</accession>
<dbReference type="RefSeq" id="WP_149332985.1">
    <property type="nucleotide sequence ID" value="NZ_QOVF01000003.1"/>
</dbReference>
<evidence type="ECO:0000313" key="6">
    <source>
        <dbReference type="Proteomes" id="UP000463138"/>
    </source>
</evidence>
<reference evidence="5 6" key="1">
    <citation type="submission" date="2018-07" db="EMBL/GenBank/DDBJ databases">
        <title>Pseudomonas laoshanensis sp. nov., isolated from soil.</title>
        <authorList>
            <person name="Sun J."/>
            <person name="Yu L."/>
            <person name="Wang M."/>
            <person name="Zhang C."/>
        </authorList>
    </citation>
    <scope>NUCLEOTIDE SEQUENCE [LARGE SCALE GENOMIC DNA]</scope>
    <source>
        <strain evidence="5 6">Y22</strain>
    </source>
</reference>